<protein>
    <submittedName>
        <fullName evidence="1">Uncharacterized protein</fullName>
    </submittedName>
</protein>
<proteinExistence type="predicted"/>
<accession>A0A0F6W8N4</accession>
<dbReference type="KEGG" id="samy:DB32_007366"/>
<sequence length="240" mass="25007">MLVSSLLGCAACGRVGYDPSDASLDAACATDEIVCGAFEGPLGGWGVRIEPDSDAIVRVVDDPERGGALAVTSEGTGHGLAVAETYFAPVTEGSLHGRVWVRIGARTHVDEFVVLVQLDDGNDAGTQKVSLDLLQGDAIGLTATTAHPAVRNGTAAGTIRRDEWMCLRFEVDLRDDGGAARLSEGDRTLVSADAIDTIPEGGFRRLMLGAVGERAGVRDVMFDDVALARHPLPCPGAPGR</sequence>
<dbReference type="AlphaFoldDB" id="A0A0F6W8N4"/>
<reference evidence="1 2" key="1">
    <citation type="submission" date="2015-03" db="EMBL/GenBank/DDBJ databases">
        <title>Genome assembly of Sandaracinus amylolyticus DSM 53668.</title>
        <authorList>
            <person name="Sharma G."/>
            <person name="Subramanian S."/>
        </authorList>
    </citation>
    <scope>NUCLEOTIDE SEQUENCE [LARGE SCALE GENOMIC DNA]</scope>
    <source>
        <strain evidence="1 2">DSM 53668</strain>
    </source>
</reference>
<dbReference type="EMBL" id="CP011125">
    <property type="protein sequence ID" value="AKF10217.1"/>
    <property type="molecule type" value="Genomic_DNA"/>
</dbReference>
<dbReference type="Proteomes" id="UP000034883">
    <property type="component" value="Chromosome"/>
</dbReference>
<evidence type="ECO:0000313" key="1">
    <source>
        <dbReference type="EMBL" id="AKF10217.1"/>
    </source>
</evidence>
<dbReference type="Gene3D" id="2.60.120.200">
    <property type="match status" value="1"/>
</dbReference>
<keyword evidence="2" id="KW-1185">Reference proteome</keyword>
<gene>
    <name evidence="1" type="ORF">DB32_007366</name>
</gene>
<name>A0A0F6W8N4_9BACT</name>
<organism evidence="1 2">
    <name type="scientific">Sandaracinus amylolyticus</name>
    <dbReference type="NCBI Taxonomy" id="927083"/>
    <lineage>
        <taxon>Bacteria</taxon>
        <taxon>Pseudomonadati</taxon>
        <taxon>Myxococcota</taxon>
        <taxon>Polyangia</taxon>
        <taxon>Polyangiales</taxon>
        <taxon>Sandaracinaceae</taxon>
        <taxon>Sandaracinus</taxon>
    </lineage>
</organism>
<evidence type="ECO:0000313" key="2">
    <source>
        <dbReference type="Proteomes" id="UP000034883"/>
    </source>
</evidence>